<proteinExistence type="predicted"/>
<evidence type="ECO:0000313" key="2">
    <source>
        <dbReference type="Proteomes" id="UP000827092"/>
    </source>
</evidence>
<gene>
    <name evidence="1" type="ORF">JTE90_028328</name>
</gene>
<keyword evidence="2" id="KW-1185">Reference proteome</keyword>
<organism evidence="1 2">
    <name type="scientific">Oedothorax gibbosus</name>
    <dbReference type="NCBI Taxonomy" id="931172"/>
    <lineage>
        <taxon>Eukaryota</taxon>
        <taxon>Metazoa</taxon>
        <taxon>Ecdysozoa</taxon>
        <taxon>Arthropoda</taxon>
        <taxon>Chelicerata</taxon>
        <taxon>Arachnida</taxon>
        <taxon>Araneae</taxon>
        <taxon>Araneomorphae</taxon>
        <taxon>Entelegynae</taxon>
        <taxon>Araneoidea</taxon>
        <taxon>Linyphiidae</taxon>
        <taxon>Erigoninae</taxon>
        <taxon>Oedothorax</taxon>
    </lineage>
</organism>
<evidence type="ECO:0000313" key="1">
    <source>
        <dbReference type="EMBL" id="KAG8190831.1"/>
    </source>
</evidence>
<protein>
    <submittedName>
        <fullName evidence="1">Uncharacterized protein</fullName>
    </submittedName>
</protein>
<name>A0AAV6V5A5_9ARAC</name>
<reference evidence="1 2" key="1">
    <citation type="journal article" date="2022" name="Nat. Ecol. Evol.">
        <title>A masculinizing supergene underlies an exaggerated male reproductive morph in a spider.</title>
        <authorList>
            <person name="Hendrickx F."/>
            <person name="De Corte Z."/>
            <person name="Sonet G."/>
            <person name="Van Belleghem S.M."/>
            <person name="Kostlbacher S."/>
            <person name="Vangestel C."/>
        </authorList>
    </citation>
    <scope>NUCLEOTIDE SEQUENCE [LARGE SCALE GENOMIC DNA]</scope>
    <source>
        <strain evidence="1">W744_W776</strain>
    </source>
</reference>
<accession>A0AAV6V5A5</accession>
<dbReference type="EMBL" id="JAFNEN010000173">
    <property type="protein sequence ID" value="KAG8190831.1"/>
    <property type="molecule type" value="Genomic_DNA"/>
</dbReference>
<dbReference type="AlphaFoldDB" id="A0AAV6V5A5"/>
<dbReference type="Proteomes" id="UP000827092">
    <property type="component" value="Unassembled WGS sequence"/>
</dbReference>
<sequence length="123" mass="13468">MQIHKKNNEQSIVLFTLKQFLLHPPATGSLIYNPARTCLAHFLAGPGCRDLMALSSTVAGHQTFMDSPRPDRSSPDRISNGVPGHFSAPIKFALCLRGGGLFLLLRALIYRRRGCSGSFDGRT</sequence>
<comment type="caution">
    <text evidence="1">The sequence shown here is derived from an EMBL/GenBank/DDBJ whole genome shotgun (WGS) entry which is preliminary data.</text>
</comment>